<dbReference type="Gene3D" id="3.30.70.270">
    <property type="match status" value="1"/>
</dbReference>
<dbReference type="InterPro" id="IPR052230">
    <property type="entry name" value="DNA_polymerase_eta"/>
</dbReference>
<keyword evidence="2" id="KW-0808">Transferase</keyword>
<evidence type="ECO:0000256" key="1">
    <source>
        <dbReference type="ARBA" id="ARBA00004123"/>
    </source>
</evidence>
<dbReference type="VEuPathDB" id="TriTrypDB:ADEAN_000848400"/>
<dbReference type="InterPro" id="IPR017961">
    <property type="entry name" value="DNA_pol_Y-fam_little_finger"/>
</dbReference>
<dbReference type="GO" id="GO:0003684">
    <property type="term" value="F:damaged DNA binding"/>
    <property type="evidence" value="ECO:0007669"/>
    <property type="project" value="InterPro"/>
</dbReference>
<dbReference type="Gene3D" id="3.40.1170.60">
    <property type="match status" value="1"/>
</dbReference>
<dbReference type="GO" id="GO:0003887">
    <property type="term" value="F:DNA-directed DNA polymerase activity"/>
    <property type="evidence" value="ECO:0007669"/>
    <property type="project" value="TreeGrafter"/>
</dbReference>
<comment type="subcellular location">
    <subcellularLocation>
        <location evidence="1">Nucleus</location>
    </subcellularLocation>
</comment>
<dbReference type="GO" id="GO:0005657">
    <property type="term" value="C:replication fork"/>
    <property type="evidence" value="ECO:0007669"/>
    <property type="project" value="TreeGrafter"/>
</dbReference>
<dbReference type="PROSITE" id="PS50173">
    <property type="entry name" value="UMUC"/>
    <property type="match status" value="1"/>
</dbReference>
<evidence type="ECO:0000256" key="2">
    <source>
        <dbReference type="ARBA" id="ARBA00022679"/>
    </source>
</evidence>
<keyword evidence="13" id="KW-1185">Reference proteome</keyword>
<dbReference type="InterPro" id="IPR043502">
    <property type="entry name" value="DNA/RNA_pol_sf"/>
</dbReference>
<name>A0A7G2CM77_9TRYP</name>
<dbReference type="GO" id="GO:0005634">
    <property type="term" value="C:nucleus"/>
    <property type="evidence" value="ECO:0007669"/>
    <property type="project" value="UniProtKB-SubCell"/>
</dbReference>
<dbReference type="PANTHER" id="PTHR45873:SF1">
    <property type="entry name" value="DNA POLYMERASE ETA"/>
    <property type="match status" value="1"/>
</dbReference>
<evidence type="ECO:0000313" key="12">
    <source>
        <dbReference type="EMBL" id="CAD2220960.1"/>
    </source>
</evidence>
<evidence type="ECO:0000256" key="3">
    <source>
        <dbReference type="ARBA" id="ARBA00022723"/>
    </source>
</evidence>
<protein>
    <recommendedName>
        <fullName evidence="9">DNA polymerase eta</fullName>
    </recommendedName>
</protein>
<dbReference type="Pfam" id="PF00817">
    <property type="entry name" value="IMS"/>
    <property type="match status" value="1"/>
</dbReference>
<keyword evidence="6" id="KW-0862">Zinc</keyword>
<evidence type="ECO:0000256" key="10">
    <source>
        <dbReference type="SAM" id="MobiDB-lite"/>
    </source>
</evidence>
<dbReference type="GO" id="GO:0035861">
    <property type="term" value="C:site of double-strand break"/>
    <property type="evidence" value="ECO:0007669"/>
    <property type="project" value="TreeGrafter"/>
</dbReference>
<dbReference type="SUPFAM" id="SSF100879">
    <property type="entry name" value="Lesion bypass DNA polymerase (Y-family), little finger domain"/>
    <property type="match status" value="1"/>
</dbReference>
<feature type="domain" description="UmuC" evidence="11">
    <location>
        <begin position="6"/>
        <end position="301"/>
    </location>
</feature>
<dbReference type="GO" id="GO:0042276">
    <property type="term" value="P:error-prone translesion synthesis"/>
    <property type="evidence" value="ECO:0007669"/>
    <property type="project" value="TreeGrafter"/>
</dbReference>
<gene>
    <name evidence="12" type="ORF">ADEAN_000848400</name>
</gene>
<evidence type="ECO:0000259" key="11">
    <source>
        <dbReference type="PROSITE" id="PS50173"/>
    </source>
</evidence>
<dbReference type="InterPro" id="IPR043128">
    <property type="entry name" value="Rev_trsase/Diguanyl_cyclase"/>
</dbReference>
<evidence type="ECO:0000256" key="5">
    <source>
        <dbReference type="ARBA" id="ARBA00022771"/>
    </source>
</evidence>
<organism evidence="12 13">
    <name type="scientific">Angomonas deanei</name>
    <dbReference type="NCBI Taxonomy" id="59799"/>
    <lineage>
        <taxon>Eukaryota</taxon>
        <taxon>Discoba</taxon>
        <taxon>Euglenozoa</taxon>
        <taxon>Kinetoplastea</taxon>
        <taxon>Metakinetoplastina</taxon>
        <taxon>Trypanosomatida</taxon>
        <taxon>Trypanosomatidae</taxon>
        <taxon>Strigomonadinae</taxon>
        <taxon>Angomonas</taxon>
    </lineage>
</organism>
<evidence type="ECO:0000256" key="4">
    <source>
        <dbReference type="ARBA" id="ARBA00022763"/>
    </source>
</evidence>
<dbReference type="GO" id="GO:0006281">
    <property type="term" value="P:DNA repair"/>
    <property type="evidence" value="ECO:0007669"/>
    <property type="project" value="UniProtKB-KW"/>
</dbReference>
<keyword evidence="7" id="KW-0234">DNA repair</keyword>
<keyword evidence="8" id="KW-0539">Nucleus</keyword>
<dbReference type="FunFam" id="3.40.1170.60:FF:000008">
    <property type="entry name" value="DNA polymerase eta subunit"/>
    <property type="match status" value="1"/>
</dbReference>
<keyword evidence="3" id="KW-0479">Metal-binding</keyword>
<keyword evidence="4" id="KW-0227">DNA damage</keyword>
<dbReference type="PANTHER" id="PTHR45873">
    <property type="entry name" value="DNA POLYMERASE ETA"/>
    <property type="match status" value="1"/>
</dbReference>
<evidence type="ECO:0000256" key="8">
    <source>
        <dbReference type="ARBA" id="ARBA00023242"/>
    </source>
</evidence>
<accession>A0A7G2CM77</accession>
<dbReference type="SUPFAM" id="SSF56672">
    <property type="entry name" value="DNA/RNA polymerases"/>
    <property type="match status" value="1"/>
</dbReference>
<dbReference type="Pfam" id="PF11799">
    <property type="entry name" value="IMS_C"/>
    <property type="match status" value="1"/>
</dbReference>
<dbReference type="GO" id="GO:0008270">
    <property type="term" value="F:zinc ion binding"/>
    <property type="evidence" value="ECO:0007669"/>
    <property type="project" value="UniProtKB-KW"/>
</dbReference>
<dbReference type="GO" id="GO:0070987">
    <property type="term" value="P:error-free translesion synthesis"/>
    <property type="evidence" value="ECO:0007669"/>
    <property type="project" value="UniProtKB-ARBA"/>
</dbReference>
<dbReference type="Gene3D" id="3.30.1490.100">
    <property type="entry name" value="DNA polymerase, Y-family, little finger domain"/>
    <property type="match status" value="1"/>
</dbReference>
<evidence type="ECO:0000256" key="9">
    <source>
        <dbReference type="ARBA" id="ARBA00044975"/>
    </source>
</evidence>
<evidence type="ECO:0000256" key="7">
    <source>
        <dbReference type="ARBA" id="ARBA00023204"/>
    </source>
</evidence>
<feature type="region of interest" description="Disordered" evidence="10">
    <location>
        <begin position="596"/>
        <end position="622"/>
    </location>
</feature>
<proteinExistence type="predicted"/>
<dbReference type="Proteomes" id="UP000515908">
    <property type="component" value="Chromosome 19"/>
</dbReference>
<dbReference type="AlphaFoldDB" id="A0A7G2CM77"/>
<evidence type="ECO:0000256" key="6">
    <source>
        <dbReference type="ARBA" id="ARBA00022833"/>
    </source>
</evidence>
<dbReference type="InterPro" id="IPR001126">
    <property type="entry name" value="UmuC"/>
</dbReference>
<dbReference type="EMBL" id="LR877163">
    <property type="protein sequence ID" value="CAD2220960.1"/>
    <property type="molecule type" value="Genomic_DNA"/>
</dbReference>
<dbReference type="GO" id="GO:0051276">
    <property type="term" value="P:chromosome organization"/>
    <property type="evidence" value="ECO:0007669"/>
    <property type="project" value="UniProtKB-ARBA"/>
</dbReference>
<reference evidence="12 13" key="1">
    <citation type="submission" date="2020-08" db="EMBL/GenBank/DDBJ databases">
        <authorList>
            <person name="Newling K."/>
            <person name="Davey J."/>
            <person name="Forrester S."/>
        </authorList>
    </citation>
    <scope>NUCLEOTIDE SEQUENCE [LARGE SCALE GENOMIC DNA]</scope>
    <source>
        <strain evidence="13">Crithidia deanei Carvalho (ATCC PRA-265)</strain>
    </source>
</reference>
<dbReference type="InterPro" id="IPR036775">
    <property type="entry name" value="DNA_pol_Y-fam_lit_finger_sf"/>
</dbReference>
<dbReference type="GO" id="GO:0009314">
    <property type="term" value="P:response to radiation"/>
    <property type="evidence" value="ECO:0007669"/>
    <property type="project" value="TreeGrafter"/>
</dbReference>
<sequence length="622" mass="70276">MTTKCIVHIDMDCFYAQVEAVRLGIDCRAVPFILAQWGNLIAVNYPAREKGIARFHTARAAQEMCPEVYVAYVPTYRVGENTYKYHPDANVRTHKVALEPYREAGRKIFGILHSYSNLKVEKASVDEAFVDATLAAKEELETIRLQHPEGYRLDPVKDVLDRDTKLIPDRSEEIDAYLREHRTSLHEAYNMPMQVLKRSHHPNKAAGSFSYHIAENATEEEENDFYENCLLLAAASRVIQRVRQRIYDELKYDCSAGIAHNRLLAKVISAVHKPRQQTLLFPDRVASTLFNTRVDKLRGFGGKFGRAVAQATGEESTCGEAWLVPLQSFYILDSLTRDRDDDDEEETKPVLKGAKRPRNGEVENAFDNWTDHETALYSYFRIRGHGTETVKERVIVKSLMATKNIKPATTDVETVEKWLVVLTTELASRYEEFVLTNNTRGKNVHLRLEGSPHFSFGKTIPLPDPATQEALYNVTMHETRQALRQFSAERGFFASVSIVFVSIGNLTGRGGPLVGQHTLTDLFAKSSKNNHKIKVENENELFSIVSDTKLEESGDSDDVIVIEETNDSGDVRNKESEKVTVKRESAPTVLERLATAARKKSEPAQPVEVTDSQEVIVIDDDE</sequence>
<keyword evidence="5" id="KW-0863">Zinc-finger</keyword>
<evidence type="ECO:0000313" key="13">
    <source>
        <dbReference type="Proteomes" id="UP000515908"/>
    </source>
</evidence>